<accession>A0A7Z7HS01</accession>
<dbReference type="Proteomes" id="UP000242886">
    <property type="component" value="Chromosome SDENCHOL"/>
</dbReference>
<evidence type="ECO:0000313" key="2">
    <source>
        <dbReference type="EMBL" id="SMB27893.1"/>
    </source>
</evidence>
<keyword evidence="3" id="KW-1185">Reference proteome</keyword>
<dbReference type="Pfam" id="PF12728">
    <property type="entry name" value="HTH_17"/>
    <property type="match status" value="1"/>
</dbReference>
<evidence type="ECO:0000313" key="3">
    <source>
        <dbReference type="Proteomes" id="UP000242886"/>
    </source>
</evidence>
<protein>
    <recommendedName>
        <fullName evidence="1">Helix-turn-helix domain-containing protein</fullName>
    </recommendedName>
</protein>
<gene>
    <name evidence="2" type="ORF">SDENCHOL_20499</name>
</gene>
<feature type="domain" description="Helix-turn-helix" evidence="1">
    <location>
        <begin position="4"/>
        <end position="52"/>
    </location>
</feature>
<dbReference type="InterPro" id="IPR041657">
    <property type="entry name" value="HTH_17"/>
</dbReference>
<name>A0A7Z7HS01_9PROT</name>
<sequence>MDTLDTRQAADFLRIHPVTLHGKTRKGEIPGAKIGRRWVYLRVDLIAYVRAQYALRVSQGDRQENYGCHLSGAKTLPVGGSNSPSWEKRYIAAVGRPTERKRRSITTA</sequence>
<dbReference type="EMBL" id="LT837803">
    <property type="protein sequence ID" value="SMB27893.1"/>
    <property type="molecule type" value="Genomic_DNA"/>
</dbReference>
<organism evidence="2 3">
    <name type="scientific">Sterolibacterium denitrificans</name>
    <dbReference type="NCBI Taxonomy" id="157592"/>
    <lineage>
        <taxon>Bacteria</taxon>
        <taxon>Pseudomonadati</taxon>
        <taxon>Pseudomonadota</taxon>
        <taxon>Betaproteobacteria</taxon>
        <taxon>Nitrosomonadales</taxon>
        <taxon>Sterolibacteriaceae</taxon>
        <taxon>Sterolibacterium</taxon>
    </lineage>
</organism>
<reference evidence="2" key="1">
    <citation type="submission" date="2017-03" db="EMBL/GenBank/DDBJ databases">
        <authorList>
            <consortium name="AG Boll"/>
        </authorList>
    </citation>
    <scope>NUCLEOTIDE SEQUENCE [LARGE SCALE GENOMIC DNA]</scope>
    <source>
        <strain evidence="2">Chol</strain>
    </source>
</reference>
<evidence type="ECO:0000259" key="1">
    <source>
        <dbReference type="Pfam" id="PF12728"/>
    </source>
</evidence>
<dbReference type="RefSeq" id="WP_154716989.1">
    <property type="nucleotide sequence ID" value="NZ_LT837803.1"/>
</dbReference>
<proteinExistence type="predicted"/>
<dbReference type="AlphaFoldDB" id="A0A7Z7HS01"/>